<dbReference type="GO" id="GO:0008253">
    <property type="term" value="F:5'-nucleotidase activity"/>
    <property type="evidence" value="ECO:0007669"/>
    <property type="project" value="UniProtKB-EC"/>
</dbReference>
<evidence type="ECO:0000313" key="1">
    <source>
        <dbReference type="EMBL" id="MCV2402806.1"/>
    </source>
</evidence>
<dbReference type="Gene3D" id="3.40.50.1000">
    <property type="entry name" value="HAD superfamily/HAD-like"/>
    <property type="match status" value="1"/>
</dbReference>
<organism evidence="1 2">
    <name type="scientific">Marinomonas sargassi</name>
    <dbReference type="NCBI Taxonomy" id="2984494"/>
    <lineage>
        <taxon>Bacteria</taxon>
        <taxon>Pseudomonadati</taxon>
        <taxon>Pseudomonadota</taxon>
        <taxon>Gammaproteobacteria</taxon>
        <taxon>Oceanospirillales</taxon>
        <taxon>Oceanospirillaceae</taxon>
        <taxon>Marinomonas</taxon>
    </lineage>
</organism>
<dbReference type="Gene3D" id="1.10.150.240">
    <property type="entry name" value="Putative phosphatase, domain 2"/>
    <property type="match status" value="1"/>
</dbReference>
<keyword evidence="1" id="KW-0378">Hydrolase</keyword>
<dbReference type="InterPro" id="IPR052550">
    <property type="entry name" value="Pyrimidine_5'-ntase_YjjG"/>
</dbReference>
<dbReference type="EMBL" id="JAOVZB010000003">
    <property type="protein sequence ID" value="MCV2402806.1"/>
    <property type="molecule type" value="Genomic_DNA"/>
</dbReference>
<dbReference type="InterPro" id="IPR023214">
    <property type="entry name" value="HAD_sf"/>
</dbReference>
<dbReference type="InterPro" id="IPR006439">
    <property type="entry name" value="HAD-SF_hydro_IA"/>
</dbReference>
<dbReference type="NCBIfam" id="TIGR01549">
    <property type="entry name" value="HAD-SF-IA-v1"/>
    <property type="match status" value="1"/>
</dbReference>
<reference evidence="1 2" key="1">
    <citation type="submission" date="2022-10" db="EMBL/GenBank/DDBJ databases">
        <title>Marinomonas transparenta sp. nov. and Marinomonas sargassi sp. nov., isolated from marine alga (Sargassum natans (L.) Gaillon).</title>
        <authorList>
            <person name="Wang Y."/>
        </authorList>
    </citation>
    <scope>NUCLEOTIDE SEQUENCE [LARGE SCALE GENOMIC DNA]</scope>
    <source>
        <strain evidence="1 2">C2222</strain>
    </source>
</reference>
<dbReference type="NCBIfam" id="NF006976">
    <property type="entry name" value="PRK09449.1"/>
    <property type="match status" value="1"/>
</dbReference>
<comment type="caution">
    <text evidence="1">The sequence shown here is derived from an EMBL/GenBank/DDBJ whole genome shotgun (WGS) entry which is preliminary data.</text>
</comment>
<dbReference type="SFLD" id="SFLDS00003">
    <property type="entry name" value="Haloacid_Dehalogenase"/>
    <property type="match status" value="1"/>
</dbReference>
<dbReference type="SFLD" id="SFLDG01129">
    <property type="entry name" value="C1.5:_HAD__Beta-PGM__Phosphata"/>
    <property type="match status" value="1"/>
</dbReference>
<dbReference type="Proteomes" id="UP001209713">
    <property type="component" value="Unassembled WGS sequence"/>
</dbReference>
<dbReference type="PANTHER" id="PTHR47478">
    <property type="match status" value="1"/>
</dbReference>
<dbReference type="SUPFAM" id="SSF56784">
    <property type="entry name" value="HAD-like"/>
    <property type="match status" value="1"/>
</dbReference>
<evidence type="ECO:0000313" key="2">
    <source>
        <dbReference type="Proteomes" id="UP001209713"/>
    </source>
</evidence>
<dbReference type="Pfam" id="PF00702">
    <property type="entry name" value="Hydrolase"/>
    <property type="match status" value="1"/>
</dbReference>
<gene>
    <name evidence="1" type="primary">yjjG</name>
    <name evidence="1" type="ORF">OFY17_07900</name>
</gene>
<dbReference type="InterPro" id="IPR036412">
    <property type="entry name" value="HAD-like_sf"/>
</dbReference>
<dbReference type="RefSeq" id="WP_263530187.1">
    <property type="nucleotide sequence ID" value="NZ_JAOVZB010000003.1"/>
</dbReference>
<dbReference type="NCBIfam" id="TIGR02254">
    <property type="entry name" value="YjjG_YfnB"/>
    <property type="match status" value="1"/>
</dbReference>
<sequence length="226" mass="25691">MDYKWVLFDADETLFHFDNFSGLKKLFERYGVNFTQADFESYQMVNKPLWVDYQNGAITAAELQTKRFTQWANKLSVSAKKLNSEFLDCMAEICEPLAGAKELLISLQKKNIKVGIITNGFAALQKVRLERTGFDSHISLLVISELVGIAKPHRDIFQYAFEKMETPNKNQVLMVGDTLESDILGGNNFGFDTCWLNSNSKQAEHIIPTYEVSTLSELEEILNPSN</sequence>
<dbReference type="PANTHER" id="PTHR47478:SF1">
    <property type="entry name" value="PYRIMIDINE 5'-NUCLEOTIDASE YJJG"/>
    <property type="match status" value="1"/>
</dbReference>
<keyword evidence="2" id="KW-1185">Reference proteome</keyword>
<accession>A0ABT2YSE6</accession>
<dbReference type="EC" id="3.1.3.5" evidence="1"/>
<protein>
    <submittedName>
        <fullName evidence="1">Pyrimidine 5'-nucleotidase</fullName>
        <ecNumber evidence="1">3.1.3.5</ecNumber>
    </submittedName>
</protein>
<proteinExistence type="predicted"/>
<dbReference type="InterPro" id="IPR011951">
    <property type="entry name" value="HAD-SF_hydro_IA_YjjG/PynA"/>
</dbReference>
<dbReference type="PRINTS" id="PR00413">
    <property type="entry name" value="HADHALOGNASE"/>
</dbReference>
<name>A0ABT2YSE6_9GAMM</name>
<dbReference type="InterPro" id="IPR023198">
    <property type="entry name" value="PGP-like_dom2"/>
</dbReference>